<dbReference type="PANTHER" id="PTHR19282:SF521">
    <property type="entry name" value="IP01817P-RELATED"/>
    <property type="match status" value="1"/>
</dbReference>
<dbReference type="InterPro" id="IPR008952">
    <property type="entry name" value="Tetraspanin_EC2_sf"/>
</dbReference>
<accession>A0AA38HU90</accession>
<sequence>MFHSIRRMPSYHYKEKCTITACIFHIVLLICSICLVAIGCTILSDESKGIPRFTMVSIGAFAIAIGVLIGIMILFGACVELPIYIFFLVMIFILQVVLGSLALAATSKSDGEVYTAVKKVFDDYVHNPQNEHKKTVVDIVQQDFKCCGVEGPQYWNSSGFKQYPVSCYDQNSFDNDLYEEGCVSSFEESITPKFQAIGGIAIAFALVQGFGIVYYCILSKLRSMPCRCDWDKLITCTLHIFLLIYSFVSIALGSTILDDESQGIPRVTTVSIGAFAVSLGVLALINVLCCIYTLRTYYVSLVPIIILQIVLGGIASAVASNNDSQIYTVVKKVFDDYVHNQQNEYNKEKVDTIQQYFHCCGVQGPQYWSSAGLEYPDSCYSHVNNDLYFEGCVSKFQESVTGKFRAVGGISIAFALTEAFGIISLWILGNRNSEESQRLLD</sequence>
<feature type="transmembrane region" description="Helical" evidence="5">
    <location>
        <begin position="269"/>
        <end position="294"/>
    </location>
</feature>
<gene>
    <name evidence="6" type="ORF">Zmor_025826</name>
</gene>
<feature type="transmembrane region" description="Helical" evidence="5">
    <location>
        <begin position="56"/>
        <end position="76"/>
    </location>
</feature>
<dbReference type="GO" id="GO:0005886">
    <property type="term" value="C:plasma membrane"/>
    <property type="evidence" value="ECO:0007669"/>
    <property type="project" value="TreeGrafter"/>
</dbReference>
<dbReference type="Pfam" id="PF00335">
    <property type="entry name" value="Tetraspanin"/>
    <property type="match status" value="2"/>
</dbReference>
<evidence type="ECO:0000313" key="6">
    <source>
        <dbReference type="EMBL" id="KAJ3643091.1"/>
    </source>
</evidence>
<evidence type="ECO:0000256" key="1">
    <source>
        <dbReference type="ARBA" id="ARBA00004141"/>
    </source>
</evidence>
<evidence type="ECO:0000313" key="7">
    <source>
        <dbReference type="Proteomes" id="UP001168821"/>
    </source>
</evidence>
<feature type="transmembrane region" description="Helical" evidence="5">
    <location>
        <begin position="21"/>
        <end position="44"/>
    </location>
</feature>
<feature type="transmembrane region" description="Helical" evidence="5">
    <location>
        <begin position="406"/>
        <end position="428"/>
    </location>
</feature>
<feature type="transmembrane region" description="Helical" evidence="5">
    <location>
        <begin position="238"/>
        <end position="257"/>
    </location>
</feature>
<comment type="subcellular location">
    <subcellularLocation>
        <location evidence="1">Membrane</location>
        <topology evidence="1">Multi-pass membrane protein</topology>
    </subcellularLocation>
</comment>
<dbReference type="CDD" id="cd03127">
    <property type="entry name" value="tetraspanin_LEL"/>
    <property type="match status" value="2"/>
</dbReference>
<evidence type="ECO:0000256" key="5">
    <source>
        <dbReference type="SAM" id="Phobius"/>
    </source>
</evidence>
<feature type="transmembrane region" description="Helical" evidence="5">
    <location>
        <begin position="194"/>
        <end position="217"/>
    </location>
</feature>
<name>A0AA38HU90_9CUCU</name>
<feature type="transmembrane region" description="Helical" evidence="5">
    <location>
        <begin position="301"/>
        <end position="319"/>
    </location>
</feature>
<comment type="caution">
    <text evidence="6">The sequence shown here is derived from an EMBL/GenBank/DDBJ whole genome shotgun (WGS) entry which is preliminary data.</text>
</comment>
<dbReference type="PANTHER" id="PTHR19282">
    <property type="entry name" value="TETRASPANIN"/>
    <property type="match status" value="1"/>
</dbReference>
<organism evidence="6 7">
    <name type="scientific">Zophobas morio</name>
    <dbReference type="NCBI Taxonomy" id="2755281"/>
    <lineage>
        <taxon>Eukaryota</taxon>
        <taxon>Metazoa</taxon>
        <taxon>Ecdysozoa</taxon>
        <taxon>Arthropoda</taxon>
        <taxon>Hexapoda</taxon>
        <taxon>Insecta</taxon>
        <taxon>Pterygota</taxon>
        <taxon>Neoptera</taxon>
        <taxon>Endopterygota</taxon>
        <taxon>Coleoptera</taxon>
        <taxon>Polyphaga</taxon>
        <taxon>Cucujiformia</taxon>
        <taxon>Tenebrionidae</taxon>
        <taxon>Zophobas</taxon>
    </lineage>
</organism>
<dbReference type="InterPro" id="IPR018499">
    <property type="entry name" value="Tetraspanin/Peripherin"/>
</dbReference>
<feature type="transmembrane region" description="Helical" evidence="5">
    <location>
        <begin position="83"/>
        <end position="105"/>
    </location>
</feature>
<dbReference type="SUPFAM" id="SSF48652">
    <property type="entry name" value="Tetraspanin"/>
    <property type="match status" value="2"/>
</dbReference>
<dbReference type="Proteomes" id="UP001168821">
    <property type="component" value="Unassembled WGS sequence"/>
</dbReference>
<dbReference type="EMBL" id="JALNTZ010000008">
    <property type="protein sequence ID" value="KAJ3643091.1"/>
    <property type="molecule type" value="Genomic_DNA"/>
</dbReference>
<dbReference type="PRINTS" id="PR00259">
    <property type="entry name" value="TMFOUR"/>
</dbReference>
<reference evidence="6" key="1">
    <citation type="journal article" date="2023" name="G3 (Bethesda)">
        <title>Whole genome assemblies of Zophobas morio and Tenebrio molitor.</title>
        <authorList>
            <person name="Kaur S."/>
            <person name="Stinson S.A."/>
            <person name="diCenzo G.C."/>
        </authorList>
    </citation>
    <scope>NUCLEOTIDE SEQUENCE</scope>
    <source>
        <strain evidence="6">QUZm001</strain>
    </source>
</reference>
<dbReference type="AlphaFoldDB" id="A0AA38HU90"/>
<keyword evidence="2 5" id="KW-0812">Transmembrane</keyword>
<evidence type="ECO:0000256" key="2">
    <source>
        <dbReference type="ARBA" id="ARBA00022692"/>
    </source>
</evidence>
<keyword evidence="3 5" id="KW-1133">Transmembrane helix</keyword>
<dbReference type="Gene3D" id="1.10.1450.10">
    <property type="entry name" value="Tetraspanin"/>
    <property type="match status" value="2"/>
</dbReference>
<proteinExistence type="predicted"/>
<keyword evidence="7" id="KW-1185">Reference proteome</keyword>
<evidence type="ECO:0000256" key="3">
    <source>
        <dbReference type="ARBA" id="ARBA00022989"/>
    </source>
</evidence>
<evidence type="ECO:0000256" key="4">
    <source>
        <dbReference type="ARBA" id="ARBA00023136"/>
    </source>
</evidence>
<evidence type="ECO:0008006" key="8">
    <source>
        <dbReference type="Google" id="ProtNLM"/>
    </source>
</evidence>
<protein>
    <recommendedName>
        <fullName evidence="8">Tetraspanin</fullName>
    </recommendedName>
</protein>
<keyword evidence="4 5" id="KW-0472">Membrane</keyword>